<reference evidence="1 2" key="1">
    <citation type="submission" date="2024-01" db="EMBL/GenBank/DDBJ databases">
        <title>The strains designed SYSU M86414 and SYSU M84420 isolated from the marine sediment in San Sha City (Hainan Province, China).</title>
        <authorList>
            <person name="Guo D."/>
        </authorList>
    </citation>
    <scope>NUCLEOTIDE SEQUENCE [LARGE SCALE GENOMIC DNA]</scope>
    <source>
        <strain evidence="1 2">SYSU M84420</strain>
    </source>
</reference>
<keyword evidence="1" id="KW-0413">Isomerase</keyword>
<proteinExistence type="predicted"/>
<comment type="caution">
    <text evidence="1">The sequence shown here is derived from an EMBL/GenBank/DDBJ whole genome shotgun (WGS) entry which is preliminary data.</text>
</comment>
<sequence length="77" mass="8524">MNRRNFVKDNVLLSGALGLGMTGVYSHNKKGDDNLTNVPPQFNLKYAPHLGMFKESAGDDPIDQLNFMADMGFTAFE</sequence>
<evidence type="ECO:0000313" key="1">
    <source>
        <dbReference type="EMBL" id="MEC4266127.1"/>
    </source>
</evidence>
<dbReference type="Proteomes" id="UP001355298">
    <property type="component" value="Unassembled WGS sequence"/>
</dbReference>
<feature type="non-terminal residue" evidence="1">
    <location>
        <position position="77"/>
    </location>
</feature>
<dbReference type="EMBL" id="JAYMGW010000010">
    <property type="protein sequence ID" value="MEC4266127.1"/>
    <property type="molecule type" value="Genomic_DNA"/>
</dbReference>
<name>A0ABU6IT31_9FLAO</name>
<gene>
    <name evidence="1" type="ORF">VOP03_12285</name>
</gene>
<organism evidence="1 2">
    <name type="scientific">Flagellimonas halotolerans</name>
    <dbReference type="NCBI Taxonomy" id="3112164"/>
    <lineage>
        <taxon>Bacteria</taxon>
        <taxon>Pseudomonadati</taxon>
        <taxon>Bacteroidota</taxon>
        <taxon>Flavobacteriia</taxon>
        <taxon>Flavobacteriales</taxon>
        <taxon>Flavobacteriaceae</taxon>
        <taxon>Flagellimonas</taxon>
    </lineage>
</organism>
<accession>A0ABU6IT31</accession>
<keyword evidence="2" id="KW-1185">Reference proteome</keyword>
<dbReference type="GO" id="GO:0016853">
    <property type="term" value="F:isomerase activity"/>
    <property type="evidence" value="ECO:0007669"/>
    <property type="project" value="UniProtKB-KW"/>
</dbReference>
<protein>
    <submittedName>
        <fullName evidence="1">Xylose isomerase</fullName>
    </submittedName>
</protein>
<evidence type="ECO:0000313" key="2">
    <source>
        <dbReference type="Proteomes" id="UP001355298"/>
    </source>
</evidence>